<feature type="transmembrane region" description="Helical" evidence="6">
    <location>
        <begin position="113"/>
        <end position="138"/>
    </location>
</feature>
<evidence type="ECO:0000313" key="9">
    <source>
        <dbReference type="Proteomes" id="UP000041254"/>
    </source>
</evidence>
<dbReference type="InParanoid" id="A0A0G4F162"/>
<dbReference type="GO" id="GO:0015179">
    <property type="term" value="F:L-amino acid transmembrane transporter activity"/>
    <property type="evidence" value="ECO:0007669"/>
    <property type="project" value="TreeGrafter"/>
</dbReference>
<keyword evidence="3 6" id="KW-1133">Transmembrane helix</keyword>
<feature type="transmembrane region" description="Helical" evidence="6">
    <location>
        <begin position="184"/>
        <end position="204"/>
    </location>
</feature>
<feature type="transmembrane region" description="Helical" evidence="6">
    <location>
        <begin position="467"/>
        <end position="488"/>
    </location>
</feature>
<proteinExistence type="predicted"/>
<feature type="transmembrane region" description="Helical" evidence="6">
    <location>
        <begin position="323"/>
        <end position="342"/>
    </location>
</feature>
<dbReference type="Pfam" id="PF01490">
    <property type="entry name" value="Aa_trans"/>
    <property type="match status" value="1"/>
</dbReference>
<evidence type="ECO:0000256" key="2">
    <source>
        <dbReference type="ARBA" id="ARBA00022692"/>
    </source>
</evidence>
<feature type="transmembrane region" description="Helical" evidence="6">
    <location>
        <begin position="158"/>
        <end position="177"/>
    </location>
</feature>
<evidence type="ECO:0000313" key="8">
    <source>
        <dbReference type="EMBL" id="CEM05622.1"/>
    </source>
</evidence>
<evidence type="ECO:0000256" key="3">
    <source>
        <dbReference type="ARBA" id="ARBA00022989"/>
    </source>
</evidence>
<dbReference type="AlphaFoldDB" id="A0A0G4F162"/>
<gene>
    <name evidence="8" type="ORF">Vbra_2203</name>
</gene>
<feature type="domain" description="Amino acid transporter transmembrane" evidence="7">
    <location>
        <begin position="39"/>
        <end position="551"/>
    </location>
</feature>
<dbReference type="STRING" id="1169540.A0A0G4F162"/>
<dbReference type="PANTHER" id="PTHR22950">
    <property type="entry name" value="AMINO ACID TRANSPORTER"/>
    <property type="match status" value="1"/>
</dbReference>
<dbReference type="PhylomeDB" id="A0A0G4F162"/>
<dbReference type="VEuPathDB" id="CryptoDB:Vbra_2203"/>
<keyword evidence="4 6" id="KW-0472">Membrane</keyword>
<evidence type="ECO:0000256" key="5">
    <source>
        <dbReference type="SAM" id="MobiDB-lite"/>
    </source>
</evidence>
<dbReference type="EMBL" id="CDMY01000361">
    <property type="protein sequence ID" value="CEM05622.1"/>
    <property type="molecule type" value="Genomic_DNA"/>
</dbReference>
<keyword evidence="2 6" id="KW-0812">Transmembrane</keyword>
<evidence type="ECO:0000256" key="6">
    <source>
        <dbReference type="SAM" id="Phobius"/>
    </source>
</evidence>
<evidence type="ECO:0000259" key="7">
    <source>
        <dbReference type="Pfam" id="PF01490"/>
    </source>
</evidence>
<feature type="region of interest" description="Disordered" evidence="5">
    <location>
        <begin position="378"/>
        <end position="419"/>
    </location>
</feature>
<organism evidence="8 9">
    <name type="scientific">Vitrella brassicaformis (strain CCMP3155)</name>
    <dbReference type="NCBI Taxonomy" id="1169540"/>
    <lineage>
        <taxon>Eukaryota</taxon>
        <taxon>Sar</taxon>
        <taxon>Alveolata</taxon>
        <taxon>Colpodellida</taxon>
        <taxon>Vitrellaceae</taxon>
        <taxon>Vitrella</taxon>
    </lineage>
</organism>
<sequence length="591" mass="63774">MATVAPSLNGGPTVPAGAYTGLSPQSRLVPPHDSSRRQVSLFGATGTLVAHIIGGGVLAFPYAYSQAGIVLGGVLTVVAGILADLSLQLIVLTARATGQIEYYDIAAKLYGPVARIIVAALVCLASFLNLCLLTILIADLSAPVLEYAFGSAWTARGDWGLIEVKVVACVLVLPLHLCTSLHALRYLAIATASTALMLALMVLIRSSESLGAPSHSVAIAHQCGLSIVQAHTDRLLFITERWQSLLSALPIFVCAYMCHTNVLRLHAEFVMPTRNRVKRVIHSSLSIVMVIYLIVGSFGYLYAIERTCGNVLLNFRRDDSLAIMLRVCLAFISLGCMPLQLMPGRRALFYVIHHLPSSLACWCPSILSPRALATFSQQNDSAHHHNQQTDTLSSTGSPPELLRQPMIAGKGRSSDGEDGAMTVDIMEQTDLQQEGSPEPDGESPDREARRLSLERGGTIDVLDKVGWVHYVIGTVLYAGTATLVSIYVRSLSSILTLGGSTVAMTIAFVLPSGLYLRANWARQGGRAFKICSILFLVFAVPLGLLGTIEAIYKLSSPRCPVPSPLLQRHLTHMVHRQCRDTVLIPSVLRHF</sequence>
<feature type="transmembrane region" description="Helical" evidence="6">
    <location>
        <begin position="494"/>
        <end position="516"/>
    </location>
</feature>
<comment type="subcellular location">
    <subcellularLocation>
        <location evidence="1">Membrane</location>
        <topology evidence="1">Multi-pass membrane protein</topology>
    </subcellularLocation>
</comment>
<feature type="transmembrane region" description="Helical" evidence="6">
    <location>
        <begin position="41"/>
        <end position="63"/>
    </location>
</feature>
<dbReference type="Proteomes" id="UP000041254">
    <property type="component" value="Unassembled WGS sequence"/>
</dbReference>
<dbReference type="OMA" id="ITERWQS"/>
<protein>
    <recommendedName>
        <fullName evidence="7">Amino acid transporter transmembrane domain-containing protein</fullName>
    </recommendedName>
</protein>
<evidence type="ECO:0000256" key="1">
    <source>
        <dbReference type="ARBA" id="ARBA00004141"/>
    </source>
</evidence>
<evidence type="ECO:0000256" key="4">
    <source>
        <dbReference type="ARBA" id="ARBA00023136"/>
    </source>
</evidence>
<dbReference type="OrthoDB" id="28208at2759"/>
<feature type="transmembrane region" description="Helical" evidence="6">
    <location>
        <begin position="528"/>
        <end position="552"/>
    </location>
</feature>
<dbReference type="InterPro" id="IPR013057">
    <property type="entry name" value="AA_transpt_TM"/>
</dbReference>
<dbReference type="GO" id="GO:0016020">
    <property type="term" value="C:membrane"/>
    <property type="evidence" value="ECO:0007669"/>
    <property type="project" value="UniProtKB-SubCell"/>
</dbReference>
<name>A0A0G4F162_VITBC</name>
<keyword evidence="9" id="KW-1185">Reference proteome</keyword>
<feature type="compositionally biased region" description="Polar residues" evidence="5">
    <location>
        <begin position="388"/>
        <end position="397"/>
    </location>
</feature>
<feature type="transmembrane region" description="Helical" evidence="6">
    <location>
        <begin position="280"/>
        <end position="303"/>
    </location>
</feature>
<feature type="transmembrane region" description="Helical" evidence="6">
    <location>
        <begin position="69"/>
        <end position="92"/>
    </location>
</feature>
<accession>A0A0G4F162</accession>
<feature type="transmembrane region" description="Helical" evidence="6">
    <location>
        <begin position="242"/>
        <end position="259"/>
    </location>
</feature>
<reference evidence="8 9" key="1">
    <citation type="submission" date="2014-11" db="EMBL/GenBank/DDBJ databases">
        <authorList>
            <person name="Zhu J."/>
            <person name="Qi W."/>
            <person name="Song R."/>
        </authorList>
    </citation>
    <scope>NUCLEOTIDE SEQUENCE [LARGE SCALE GENOMIC DNA]</scope>
</reference>